<keyword evidence="1" id="KW-0732">Signal</keyword>
<accession>A0ABW5JH94</accession>
<protein>
    <submittedName>
        <fullName evidence="3">GWxTD domain-containing protein</fullName>
    </submittedName>
</protein>
<keyword evidence="4" id="KW-1185">Reference proteome</keyword>
<comment type="caution">
    <text evidence="3">The sequence shown here is derived from an EMBL/GenBank/DDBJ whole genome shotgun (WGS) entry which is preliminary data.</text>
</comment>
<evidence type="ECO:0000259" key="2">
    <source>
        <dbReference type="Pfam" id="PF20094"/>
    </source>
</evidence>
<evidence type="ECO:0000256" key="1">
    <source>
        <dbReference type="SAM" id="SignalP"/>
    </source>
</evidence>
<evidence type="ECO:0000313" key="3">
    <source>
        <dbReference type="EMBL" id="MFD2532109.1"/>
    </source>
</evidence>
<dbReference type="NCBIfam" id="TIGR04514">
    <property type="entry name" value="GWxTD_dom"/>
    <property type="match status" value="1"/>
</dbReference>
<feature type="domain" description="GWxTD" evidence="2">
    <location>
        <begin position="306"/>
        <end position="438"/>
    </location>
</feature>
<dbReference type="InterPro" id="IPR030959">
    <property type="entry name" value="GWxTD_dom"/>
</dbReference>
<feature type="signal peptide" evidence="1">
    <location>
        <begin position="1"/>
        <end position="20"/>
    </location>
</feature>
<organism evidence="3 4">
    <name type="scientific">Gracilimonas halophila</name>
    <dbReference type="NCBI Taxonomy" id="1834464"/>
    <lineage>
        <taxon>Bacteria</taxon>
        <taxon>Pseudomonadati</taxon>
        <taxon>Balneolota</taxon>
        <taxon>Balneolia</taxon>
        <taxon>Balneolales</taxon>
        <taxon>Balneolaceae</taxon>
        <taxon>Gracilimonas</taxon>
    </lineage>
</organism>
<dbReference type="Pfam" id="PF20094">
    <property type="entry name" value="GWxTD_dom"/>
    <property type="match status" value="1"/>
</dbReference>
<dbReference type="RefSeq" id="WP_390300260.1">
    <property type="nucleotide sequence ID" value="NZ_JBHULI010000024.1"/>
</dbReference>
<feature type="chain" id="PRO_5046362101" evidence="1">
    <location>
        <begin position="21"/>
        <end position="457"/>
    </location>
</feature>
<sequence length="457" mass="52807">MSKRILALLLFAGISSSLIAQRVSYPQLVNRTESPTIFIDDIILPGENGNSTLAFIFRFNNDFIPFKRISGNDFNTPEEADFYSTMRFNSEVFEGELKRRQQPSTNSVARDTWRDTLFTANFEETQSKEKYASGALSMQLSPGTYNFMLQLSMMQEVSDRNTQRRNITVPDLNKKNTGEVYLIKDVDSAPSTTSLKLMNMENNVLFGKDFHALIRIPNYDSSAEYSLKINNANISRDDTTSGSNVFTYTLKKSDIRTNSTIKLNKSENPSLHLIQGDHPFTYALVPIPAAKFDNALYLLTVAKNKEDRSLARYLFRSYWPDMPASLYNLNISIDMLKYILSENELNQLRKGNDEERERKFRQFWEQRDPTPNTVYNELIAEYYRRIDYAFKEFGSQENPMGHENDQGEVYIKYGPPNEKERIFPPHGKTREIWKYSDRTFVFEASTGFGDFVLVGTR</sequence>
<gene>
    <name evidence="3" type="ORF">ACFSVN_06600</name>
</gene>
<dbReference type="EMBL" id="JBHULI010000024">
    <property type="protein sequence ID" value="MFD2532109.1"/>
    <property type="molecule type" value="Genomic_DNA"/>
</dbReference>
<dbReference type="Proteomes" id="UP001597460">
    <property type="component" value="Unassembled WGS sequence"/>
</dbReference>
<name>A0ABW5JH94_9BACT</name>
<proteinExistence type="predicted"/>
<reference evidence="4" key="1">
    <citation type="journal article" date="2019" name="Int. J. Syst. Evol. Microbiol.">
        <title>The Global Catalogue of Microorganisms (GCM) 10K type strain sequencing project: providing services to taxonomists for standard genome sequencing and annotation.</title>
        <authorList>
            <consortium name="The Broad Institute Genomics Platform"/>
            <consortium name="The Broad Institute Genome Sequencing Center for Infectious Disease"/>
            <person name="Wu L."/>
            <person name="Ma J."/>
        </authorList>
    </citation>
    <scope>NUCLEOTIDE SEQUENCE [LARGE SCALE GENOMIC DNA]</scope>
    <source>
        <strain evidence="4">KCTC 52042</strain>
    </source>
</reference>
<evidence type="ECO:0000313" key="4">
    <source>
        <dbReference type="Proteomes" id="UP001597460"/>
    </source>
</evidence>